<dbReference type="InterPro" id="IPR013257">
    <property type="entry name" value="SRI"/>
</dbReference>
<dbReference type="PROSITE" id="PS50020">
    <property type="entry name" value="WW_DOMAIN_2"/>
    <property type="match status" value="1"/>
</dbReference>
<sequence>MTRRLNGIQKKVPCTHEKMNAKEQVSIYADGDLRSFRSPDHRSYDKKLGCEPLSYDSEEIFTKRGQKLTPDKYFVESRQGVSLTGMRTDCKSGFGRTQLTNFRGSDGVENSCRRRRAAPDLDEPSHMFNKALKTIPKRKCLDQTLPTDAFPKTSIKEDCVRACLFPTTTEMAQASDSYIPSAFFEARLDGCVRADPTSTDLPCSRFNQFAQSRNSSSFPTLRTGKGIGCHSPSHPTTEPLGGKSETPLKYSLLPVDEALRISRTPSSAPSPPSSYTGSVMSGAIPIKPAGLNPRSSPVARDQTMDCCGPAQTRSSRDNSTQVGARVGIRPDLPAPKSLTDYSGAYVPGVDLLVDGSEVAPIDMISRFSKTPVSSPRAESNRSGSGSFSQLPNQMDSNAAQRPASSAHTSSVSARSAGGEMSKAAKARYAQLRQQRKLIEPTERQPIPPLHLHLSKDGTSPLPPGWQRAPNSNRTSENKQKSEDTKELNSSDMYAYYYYHVRTRQTRWDPPVYPWDADPTDTLTGGGEDDPEAPYNWGCASKYAVTHEEIEAMYTRLRQRILERQCTDLLHELAGRPDAPQGAAEQGFAIELFTLVHNILRTFRDARCKIGRIVNDEDLYYLTKKLAQAVILKESQKLHTAQAASSSSLFSTAPAPELTASVQARVTAYVKKYMESKGAYYRRRVQQHPIPPISSQHPDRPRVKHNQVNNMDAVHISGRPMAPGRAPHGQGGQYHSWQHGVPPNSSLPVTFPNPTVQSRQAMNLVGSADRRS</sequence>
<reference evidence="5" key="1">
    <citation type="submission" date="2024-06" db="EMBL/GenBank/DDBJ databases">
        <authorList>
            <person name="Liu X."/>
            <person name="Lenzi L."/>
            <person name="Haldenby T S."/>
            <person name="Uol C."/>
        </authorList>
    </citation>
    <scope>NUCLEOTIDE SEQUENCE</scope>
</reference>
<feature type="domain" description="WW" evidence="4">
    <location>
        <begin position="459"/>
        <end position="512"/>
    </location>
</feature>
<feature type="compositionally biased region" description="Polar residues" evidence="3">
    <location>
        <begin position="311"/>
        <end position="322"/>
    </location>
</feature>
<name>A0AAV2TI04_CALDB</name>
<evidence type="ECO:0000313" key="6">
    <source>
        <dbReference type="Proteomes" id="UP001497525"/>
    </source>
</evidence>
<evidence type="ECO:0000313" key="5">
    <source>
        <dbReference type="EMBL" id="CAL5135947.1"/>
    </source>
</evidence>
<dbReference type="CDD" id="cd00201">
    <property type="entry name" value="WW"/>
    <property type="match status" value="1"/>
</dbReference>
<dbReference type="InterPro" id="IPR038190">
    <property type="entry name" value="SRI_sf"/>
</dbReference>
<protein>
    <recommendedName>
        <fullName evidence="4">WW domain-containing protein</fullName>
    </recommendedName>
</protein>
<evidence type="ECO:0000256" key="3">
    <source>
        <dbReference type="SAM" id="MobiDB-lite"/>
    </source>
</evidence>
<accession>A0AAV2TI04</accession>
<feature type="region of interest" description="Disordered" evidence="3">
    <location>
        <begin position="261"/>
        <end position="337"/>
    </location>
</feature>
<dbReference type="InterPro" id="IPR001202">
    <property type="entry name" value="WW_dom"/>
</dbReference>
<feature type="compositionally biased region" description="Low complexity" evidence="3">
    <location>
        <begin position="403"/>
        <end position="416"/>
    </location>
</feature>
<evidence type="ECO:0000256" key="2">
    <source>
        <dbReference type="ARBA" id="ARBA00023242"/>
    </source>
</evidence>
<dbReference type="EMBL" id="CAXLJL010000279">
    <property type="protein sequence ID" value="CAL5135947.1"/>
    <property type="molecule type" value="Genomic_DNA"/>
</dbReference>
<dbReference type="AlphaFoldDB" id="A0AAV2TI04"/>
<feature type="region of interest" description="Disordered" evidence="3">
    <location>
        <begin position="718"/>
        <end position="753"/>
    </location>
</feature>
<keyword evidence="2" id="KW-0539">Nucleus</keyword>
<organism evidence="5 6">
    <name type="scientific">Calicophoron daubneyi</name>
    <name type="common">Rumen fluke</name>
    <name type="synonym">Paramphistomum daubneyi</name>
    <dbReference type="NCBI Taxonomy" id="300641"/>
    <lineage>
        <taxon>Eukaryota</taxon>
        <taxon>Metazoa</taxon>
        <taxon>Spiralia</taxon>
        <taxon>Lophotrochozoa</taxon>
        <taxon>Platyhelminthes</taxon>
        <taxon>Trematoda</taxon>
        <taxon>Digenea</taxon>
        <taxon>Plagiorchiida</taxon>
        <taxon>Pronocephalata</taxon>
        <taxon>Paramphistomoidea</taxon>
        <taxon>Paramphistomidae</taxon>
        <taxon>Calicophoron</taxon>
    </lineage>
</organism>
<dbReference type="Pfam" id="PF08236">
    <property type="entry name" value="SRI"/>
    <property type="match status" value="1"/>
</dbReference>
<feature type="compositionally biased region" description="Polar residues" evidence="3">
    <location>
        <begin position="742"/>
        <end position="753"/>
    </location>
</feature>
<gene>
    <name evidence="5" type="ORF">CDAUBV1_LOCUS10054</name>
</gene>
<dbReference type="Proteomes" id="UP001497525">
    <property type="component" value="Unassembled WGS sequence"/>
</dbReference>
<feature type="region of interest" description="Disordered" evidence="3">
    <location>
        <begin position="368"/>
        <end position="486"/>
    </location>
</feature>
<comment type="caution">
    <text evidence="5">The sequence shown here is derived from an EMBL/GenBank/DDBJ whole genome shotgun (WGS) entry which is preliminary data.</text>
</comment>
<feature type="compositionally biased region" description="Basic and acidic residues" evidence="3">
    <location>
        <begin position="475"/>
        <end position="486"/>
    </location>
</feature>
<evidence type="ECO:0000256" key="1">
    <source>
        <dbReference type="ARBA" id="ARBA00004123"/>
    </source>
</evidence>
<dbReference type="Gene3D" id="1.10.1740.100">
    <property type="entry name" value="Set2, Rpb1 interacting domain"/>
    <property type="match status" value="1"/>
</dbReference>
<feature type="compositionally biased region" description="Polar residues" evidence="3">
    <location>
        <begin position="368"/>
        <end position="399"/>
    </location>
</feature>
<dbReference type="GO" id="GO:0006355">
    <property type="term" value="P:regulation of DNA-templated transcription"/>
    <property type="evidence" value="ECO:0007669"/>
    <property type="project" value="InterPro"/>
</dbReference>
<evidence type="ECO:0000259" key="4">
    <source>
        <dbReference type="PROSITE" id="PS50020"/>
    </source>
</evidence>
<proteinExistence type="predicted"/>
<feature type="region of interest" description="Disordered" evidence="3">
    <location>
        <begin position="226"/>
        <end position="245"/>
    </location>
</feature>
<comment type="subcellular location">
    <subcellularLocation>
        <location evidence="1">Nucleus</location>
    </subcellularLocation>
</comment>
<dbReference type="GO" id="GO:0005694">
    <property type="term" value="C:chromosome"/>
    <property type="evidence" value="ECO:0007669"/>
    <property type="project" value="InterPro"/>
</dbReference>